<name>A0A1I4AAJ3_9PROT</name>
<dbReference type="AlphaFoldDB" id="A0A1I4AAJ3"/>
<keyword evidence="4" id="KW-0472">Membrane</keyword>
<evidence type="ECO:0000256" key="4">
    <source>
        <dbReference type="ARBA" id="ARBA00023136"/>
    </source>
</evidence>
<keyword evidence="6" id="KW-1185">Reference proteome</keyword>
<dbReference type="InterPro" id="IPR023271">
    <property type="entry name" value="Aquaporin-like"/>
</dbReference>
<dbReference type="Gene3D" id="1.20.1080.10">
    <property type="entry name" value="Glycerol uptake facilitator protein"/>
    <property type="match status" value="1"/>
</dbReference>
<protein>
    <recommendedName>
        <fullName evidence="7">Formate/nitrite transporter</fullName>
    </recommendedName>
</protein>
<dbReference type="EMBL" id="FOSP01000008">
    <property type="protein sequence ID" value="SFK53117.1"/>
    <property type="molecule type" value="Genomic_DNA"/>
</dbReference>
<evidence type="ECO:0000313" key="6">
    <source>
        <dbReference type="Proteomes" id="UP000199533"/>
    </source>
</evidence>
<dbReference type="STRING" id="52441.SAMN05216302_100891"/>
<evidence type="ECO:0000256" key="2">
    <source>
        <dbReference type="ARBA" id="ARBA00022692"/>
    </source>
</evidence>
<comment type="subcellular location">
    <subcellularLocation>
        <location evidence="1">Membrane</location>
        <topology evidence="1">Multi-pass membrane protein</topology>
    </subcellularLocation>
</comment>
<accession>A0A1I4AAJ3</accession>
<dbReference type="GO" id="GO:0016020">
    <property type="term" value="C:membrane"/>
    <property type="evidence" value="ECO:0007669"/>
    <property type="project" value="UniProtKB-SubCell"/>
</dbReference>
<reference evidence="6" key="1">
    <citation type="submission" date="2016-10" db="EMBL/GenBank/DDBJ databases">
        <authorList>
            <person name="Varghese N."/>
            <person name="Submissions S."/>
        </authorList>
    </citation>
    <scope>NUCLEOTIDE SEQUENCE [LARGE SCALE GENOMIC DNA]</scope>
    <source>
        <strain evidence="6">Nm69</strain>
    </source>
</reference>
<dbReference type="Proteomes" id="UP000199533">
    <property type="component" value="Unassembled WGS sequence"/>
</dbReference>
<gene>
    <name evidence="5" type="ORF">SAMN05216302_100891</name>
</gene>
<proteinExistence type="predicted"/>
<evidence type="ECO:0000256" key="1">
    <source>
        <dbReference type="ARBA" id="ARBA00004141"/>
    </source>
</evidence>
<dbReference type="RefSeq" id="WP_244531824.1">
    <property type="nucleotide sequence ID" value="NZ_FOSP01000008.1"/>
</dbReference>
<keyword evidence="2" id="KW-0812">Transmembrane</keyword>
<keyword evidence="3" id="KW-1133">Transmembrane helix</keyword>
<organism evidence="5 6">
    <name type="scientific">Nitrosomonas aestuarii</name>
    <dbReference type="NCBI Taxonomy" id="52441"/>
    <lineage>
        <taxon>Bacteria</taxon>
        <taxon>Pseudomonadati</taxon>
        <taxon>Pseudomonadota</taxon>
        <taxon>Betaproteobacteria</taxon>
        <taxon>Nitrosomonadales</taxon>
        <taxon>Nitrosomonadaceae</taxon>
        <taxon>Nitrosomonas</taxon>
    </lineage>
</organism>
<evidence type="ECO:0008006" key="7">
    <source>
        <dbReference type="Google" id="ProtNLM"/>
    </source>
</evidence>
<sequence length="44" mass="4809">MTCIKPEEILENMLQAGALKAKLPVKHMLLRGFMAGAFLGYATT</sequence>
<evidence type="ECO:0000256" key="3">
    <source>
        <dbReference type="ARBA" id="ARBA00022989"/>
    </source>
</evidence>
<evidence type="ECO:0000313" key="5">
    <source>
        <dbReference type="EMBL" id="SFK53117.1"/>
    </source>
</evidence>